<feature type="domain" description="DNA topoisomerase I catalytic core eukaryotic-type" evidence="1">
    <location>
        <begin position="34"/>
        <end position="201"/>
    </location>
</feature>
<dbReference type="InterPro" id="IPR014711">
    <property type="entry name" value="TopoI_cat_a-hlx-sub_euk"/>
</dbReference>
<dbReference type="Proteomes" id="UP001202248">
    <property type="component" value="Unassembled WGS sequence"/>
</dbReference>
<dbReference type="InterPro" id="IPR013500">
    <property type="entry name" value="TopoI_cat_euk"/>
</dbReference>
<evidence type="ECO:0000313" key="3">
    <source>
        <dbReference type="Proteomes" id="UP001202248"/>
    </source>
</evidence>
<dbReference type="SUPFAM" id="SSF55869">
    <property type="entry name" value="DNA topoisomerase I domain"/>
    <property type="match status" value="1"/>
</dbReference>
<proteinExistence type="predicted"/>
<dbReference type="InterPro" id="IPR035447">
    <property type="entry name" value="DNA_topo_I_N_sf"/>
</dbReference>
<keyword evidence="3" id="KW-1185">Reference proteome</keyword>
<name>A0ABS9SPI3_9BACT</name>
<gene>
    <name evidence="2" type="ORF">MKP09_20665</name>
</gene>
<dbReference type="InterPro" id="IPR011010">
    <property type="entry name" value="DNA_brk_join_enz"/>
</dbReference>
<organism evidence="2 3">
    <name type="scientific">Niabella ginsengisoli</name>
    <dbReference type="NCBI Taxonomy" id="522298"/>
    <lineage>
        <taxon>Bacteria</taxon>
        <taxon>Pseudomonadati</taxon>
        <taxon>Bacteroidota</taxon>
        <taxon>Chitinophagia</taxon>
        <taxon>Chitinophagales</taxon>
        <taxon>Chitinophagaceae</taxon>
        <taxon>Niabella</taxon>
    </lineage>
</organism>
<dbReference type="PROSITE" id="PS52038">
    <property type="entry name" value="TOPO_IB_2"/>
    <property type="match status" value="1"/>
</dbReference>
<evidence type="ECO:0000259" key="1">
    <source>
        <dbReference type="Pfam" id="PF01028"/>
    </source>
</evidence>
<protein>
    <recommendedName>
        <fullName evidence="1">DNA topoisomerase I catalytic core eukaryotic-type domain-containing protein</fullName>
    </recommendedName>
</protein>
<evidence type="ECO:0000313" key="2">
    <source>
        <dbReference type="EMBL" id="MCH5600156.1"/>
    </source>
</evidence>
<accession>A0ABS9SPI3</accession>
<dbReference type="SUPFAM" id="SSF56349">
    <property type="entry name" value="DNA breaking-rejoining enzymes"/>
    <property type="match status" value="1"/>
</dbReference>
<dbReference type="Gene3D" id="3.90.15.10">
    <property type="entry name" value="Topoisomerase I, Chain A, domain 3"/>
    <property type="match status" value="1"/>
</dbReference>
<dbReference type="EMBL" id="JAKWBL010000004">
    <property type="protein sequence ID" value="MCH5600156.1"/>
    <property type="molecule type" value="Genomic_DNA"/>
</dbReference>
<sequence length="220" mass="25137">MWICNLENGHLQCTGIDALGRKQYRYHSLWNALRKETKFYRLLQFGEALGNLRKKLSAHLAERSLSKQKVLAAVVSTMDKTGIRVGNSMYEKLYGSYGLSTFKDQHIKINGSNVAFSFRGKKGVYQNISMQSARLAKIIKQCKEIPGRELFQYLDEDGQRHSITSGDVNDYIKEISGGEFTSKDFRTWTGTVDCIVNFARIGGFETKTQMKKIWLTLWIA</sequence>
<comment type="caution">
    <text evidence="2">The sequence shown here is derived from an EMBL/GenBank/DDBJ whole genome shotgun (WGS) entry which is preliminary data.</text>
</comment>
<dbReference type="Pfam" id="PF01028">
    <property type="entry name" value="Topoisom_I"/>
    <property type="match status" value="1"/>
</dbReference>
<dbReference type="RefSeq" id="WP_240832166.1">
    <property type="nucleotide sequence ID" value="NZ_JAKWBL010000004.1"/>
</dbReference>
<reference evidence="2 3" key="1">
    <citation type="submission" date="2022-02" db="EMBL/GenBank/DDBJ databases">
        <authorList>
            <person name="Min J."/>
        </authorList>
    </citation>
    <scope>NUCLEOTIDE SEQUENCE [LARGE SCALE GENOMIC DNA]</scope>
    <source>
        <strain evidence="2 3">GR10-1</strain>
    </source>
</reference>
<dbReference type="Gene3D" id="3.30.66.10">
    <property type="entry name" value="DNA topoisomerase I domain"/>
    <property type="match status" value="1"/>
</dbReference>